<keyword evidence="2" id="KW-1185">Reference proteome</keyword>
<organism evidence="1 2">
    <name type="scientific">Physocladia obscura</name>
    <dbReference type="NCBI Taxonomy" id="109957"/>
    <lineage>
        <taxon>Eukaryota</taxon>
        <taxon>Fungi</taxon>
        <taxon>Fungi incertae sedis</taxon>
        <taxon>Chytridiomycota</taxon>
        <taxon>Chytridiomycota incertae sedis</taxon>
        <taxon>Chytridiomycetes</taxon>
        <taxon>Chytridiales</taxon>
        <taxon>Chytriomycetaceae</taxon>
        <taxon>Physocladia</taxon>
    </lineage>
</organism>
<dbReference type="EMBL" id="JADGJH010004786">
    <property type="protein sequence ID" value="KAJ3084051.1"/>
    <property type="molecule type" value="Genomic_DNA"/>
</dbReference>
<reference evidence="1" key="1">
    <citation type="submission" date="2020-05" db="EMBL/GenBank/DDBJ databases">
        <title>Phylogenomic resolution of chytrid fungi.</title>
        <authorList>
            <person name="Stajich J.E."/>
            <person name="Amses K."/>
            <person name="Simmons R."/>
            <person name="Seto K."/>
            <person name="Myers J."/>
            <person name="Bonds A."/>
            <person name="Quandt C.A."/>
            <person name="Barry K."/>
            <person name="Liu P."/>
            <person name="Grigoriev I."/>
            <person name="Longcore J.E."/>
            <person name="James T.Y."/>
        </authorList>
    </citation>
    <scope>NUCLEOTIDE SEQUENCE</scope>
    <source>
        <strain evidence="1">JEL0513</strain>
    </source>
</reference>
<proteinExistence type="predicted"/>
<evidence type="ECO:0000313" key="2">
    <source>
        <dbReference type="Proteomes" id="UP001211907"/>
    </source>
</evidence>
<accession>A0AAD5SNC5</accession>
<feature type="non-terminal residue" evidence="1">
    <location>
        <position position="128"/>
    </location>
</feature>
<dbReference type="AlphaFoldDB" id="A0AAD5SNC5"/>
<dbReference type="Proteomes" id="UP001211907">
    <property type="component" value="Unassembled WGS sequence"/>
</dbReference>
<evidence type="ECO:0000313" key="1">
    <source>
        <dbReference type="EMBL" id="KAJ3084051.1"/>
    </source>
</evidence>
<gene>
    <name evidence="1" type="ORF">HK100_009357</name>
</gene>
<comment type="caution">
    <text evidence="1">The sequence shown here is derived from an EMBL/GenBank/DDBJ whole genome shotgun (WGS) entry which is preliminary data.</text>
</comment>
<sequence>MERPFYNKLEEPSDEENDMLDLTIAAAVRLCRALTADDTARLPTHAAALCGANATLCSATTIGGADGDAPVLAHVQPWASLAGLDSLAADQLKVAADGAAFSLLVPGDAWGGLSLATNISFVCASDSG</sequence>
<name>A0AAD5SNC5_9FUNG</name>
<protein>
    <submittedName>
        <fullName evidence="1">Uncharacterized protein</fullName>
    </submittedName>
</protein>